<dbReference type="PIRSF" id="PIRSF002599">
    <property type="entry name" value="Cold_shock_A"/>
    <property type="match status" value="1"/>
</dbReference>
<reference evidence="3" key="1">
    <citation type="submission" date="2018-02" db="EMBL/GenBank/DDBJ databases">
        <authorList>
            <person name="O'Hara-Hanley K."/>
            <person name="Soby S."/>
        </authorList>
    </citation>
    <scope>NUCLEOTIDE SEQUENCE [LARGE SCALE GENOMIC DNA]</scope>
    <source>
        <strain evidence="3">MWU14-2602</strain>
    </source>
</reference>
<evidence type="ECO:0000313" key="3">
    <source>
        <dbReference type="Proteomes" id="UP000237082"/>
    </source>
</evidence>
<organism evidence="2 3">
    <name type="scientific">Chromobacterium alticapitis</name>
    <dbReference type="NCBI Taxonomy" id="2073169"/>
    <lineage>
        <taxon>Bacteria</taxon>
        <taxon>Pseudomonadati</taxon>
        <taxon>Pseudomonadota</taxon>
        <taxon>Betaproteobacteria</taxon>
        <taxon>Neisseriales</taxon>
        <taxon>Chromobacteriaceae</taxon>
        <taxon>Chromobacterium</taxon>
    </lineage>
</organism>
<keyword evidence="1" id="KW-0812">Transmembrane</keyword>
<name>A0A2S5DE65_9NEIS</name>
<dbReference type="RefSeq" id="WP_103903400.1">
    <property type="nucleotide sequence ID" value="NZ_PQWB01000063.1"/>
</dbReference>
<keyword evidence="3" id="KW-1185">Reference proteome</keyword>
<accession>A0A2S5DE65</accession>
<dbReference type="EMBL" id="PQWB01000063">
    <property type="protein sequence ID" value="POZ61278.1"/>
    <property type="molecule type" value="Genomic_DNA"/>
</dbReference>
<dbReference type="InterPro" id="IPR012156">
    <property type="entry name" value="Cold_shock_CspA"/>
</dbReference>
<keyword evidence="1" id="KW-0472">Membrane</keyword>
<feature type="transmembrane region" description="Helical" evidence="1">
    <location>
        <begin position="67"/>
        <end position="89"/>
    </location>
</feature>
<dbReference type="InterPro" id="IPR010718">
    <property type="entry name" value="DUF1294"/>
</dbReference>
<dbReference type="Pfam" id="PF06961">
    <property type="entry name" value="DUF1294"/>
    <property type="match status" value="1"/>
</dbReference>
<keyword evidence="1" id="KW-1133">Transmembrane helix</keyword>
<evidence type="ECO:0000256" key="1">
    <source>
        <dbReference type="SAM" id="Phobius"/>
    </source>
</evidence>
<comment type="caution">
    <text evidence="2">The sequence shown here is derived from an EMBL/GenBank/DDBJ whole genome shotgun (WGS) entry which is preliminary data.</text>
</comment>
<dbReference type="AlphaFoldDB" id="A0A2S5DE65"/>
<dbReference type="Proteomes" id="UP000237082">
    <property type="component" value="Unassembled WGS sequence"/>
</dbReference>
<gene>
    <name evidence="2" type="ORF">C2I19_14485</name>
</gene>
<protein>
    <submittedName>
        <fullName evidence="2">DUF1294 domain-containing protein</fullName>
    </submittedName>
</protein>
<feature type="transmembrane region" description="Helical" evidence="1">
    <location>
        <begin position="37"/>
        <end position="55"/>
    </location>
</feature>
<sequence length="90" mass="10290">MVQALSIWLAAASLLTFAAYWRDKRAARAGQWRTPEATLLLLGLAGGWPGGWLARRCFRHKTRKQPFRLLFWLGALANLAALAQLWRWLD</sequence>
<evidence type="ECO:0000313" key="2">
    <source>
        <dbReference type="EMBL" id="POZ61278.1"/>
    </source>
</evidence>
<proteinExistence type="predicted"/>
<dbReference type="GO" id="GO:0003676">
    <property type="term" value="F:nucleic acid binding"/>
    <property type="evidence" value="ECO:0007669"/>
    <property type="project" value="InterPro"/>
</dbReference>